<dbReference type="RefSeq" id="WP_060535160.1">
    <property type="nucleotide sequence ID" value="NZ_CP013023.1"/>
</dbReference>
<name>A0A172ZHC9_9BACL</name>
<dbReference type="Proteomes" id="UP000078148">
    <property type="component" value="Chromosome"/>
</dbReference>
<dbReference type="STRING" id="1616788.AR543_14230"/>
<dbReference type="InterPro" id="IPR010349">
    <property type="entry name" value="Asparaginase_II"/>
</dbReference>
<dbReference type="OrthoDB" id="9770793at2"/>
<keyword evidence="2" id="KW-1185">Reference proteome</keyword>
<evidence type="ECO:0000313" key="2">
    <source>
        <dbReference type="Proteomes" id="UP000078148"/>
    </source>
</evidence>
<dbReference type="Pfam" id="PF06089">
    <property type="entry name" value="Asparaginase_II"/>
    <property type="match status" value="1"/>
</dbReference>
<organism evidence="1 2">
    <name type="scientific">Paenibacillus bovis</name>
    <dbReference type="NCBI Taxonomy" id="1616788"/>
    <lineage>
        <taxon>Bacteria</taxon>
        <taxon>Bacillati</taxon>
        <taxon>Bacillota</taxon>
        <taxon>Bacilli</taxon>
        <taxon>Bacillales</taxon>
        <taxon>Paenibacillaceae</taxon>
        <taxon>Paenibacillus</taxon>
    </lineage>
</organism>
<dbReference type="KEGG" id="pbv:AR543_14230"/>
<dbReference type="PANTHER" id="PTHR42110">
    <property type="entry name" value="L-ASPARAGINASE, PUTATIVE (AFU_ORTHOLOGUE AFUA_3G11890)-RELATED"/>
    <property type="match status" value="1"/>
</dbReference>
<dbReference type="PANTHER" id="PTHR42110:SF1">
    <property type="entry name" value="L-ASPARAGINASE, PUTATIVE (AFU_ORTHOLOGUE AFUA_3G11890)-RELATED"/>
    <property type="match status" value="1"/>
</dbReference>
<evidence type="ECO:0000313" key="1">
    <source>
        <dbReference type="EMBL" id="ANF97045.1"/>
    </source>
</evidence>
<dbReference type="AlphaFoldDB" id="A0A172ZHC9"/>
<sequence>MGDILVHAIRGDSVESVHGGSAVVVNAGGQVLYEIGEPQLPVYSRSCMKPVQAIPLILSGAADKYQLTNREIAVCCASHNGEPMHIETVNGMMSRAGIDLDLLNCGIHAPYSLEAYEQLLLSGHKPAPVHNNCSGKHAGMLLTAKAIGADLDSYIHPDHQVQQKVMEQLSILSGLEESEIPTGLDGCGLPTHLLPLEQLALVFARLAAPHQLPADTADAVKRIIHAMFEHPEMIGGTGEFDTVLMQQMKGRVIGKVGAEGVFCMALPEHGLGIAIKIDDGNRRGAYPAAVEILEQLHILNDEDRSVLDEFRTPVQQNHRQEDAGRLMPVFQLKTTDRMLPYS</sequence>
<protein>
    <recommendedName>
        <fullName evidence="3">Asparaginase</fullName>
    </recommendedName>
</protein>
<reference evidence="1 2" key="2">
    <citation type="journal article" date="2016" name="Int. J. Syst. Evol. Microbiol.">
        <title>Paenibacillus bovis sp. nov., isolated from raw yak (Bos grunniens) milk.</title>
        <authorList>
            <person name="Gao C."/>
            <person name="Han J."/>
            <person name="Liu Z."/>
            <person name="Xu X."/>
            <person name="Hang F."/>
            <person name="Wu Z."/>
        </authorList>
    </citation>
    <scope>NUCLEOTIDE SEQUENCE [LARGE SCALE GENOMIC DNA]</scope>
    <source>
        <strain evidence="1 2">BD3526</strain>
    </source>
</reference>
<dbReference type="EMBL" id="CP013023">
    <property type="protein sequence ID" value="ANF97045.1"/>
    <property type="molecule type" value="Genomic_DNA"/>
</dbReference>
<proteinExistence type="predicted"/>
<reference evidence="2" key="1">
    <citation type="submission" date="2015-10" db="EMBL/GenBank/DDBJ databases">
        <title>Genome of Paenibacillus bovis sp. nov.</title>
        <authorList>
            <person name="Wu Z."/>
            <person name="Gao C."/>
            <person name="Liu Z."/>
            <person name="Zheng H."/>
        </authorList>
    </citation>
    <scope>NUCLEOTIDE SEQUENCE [LARGE SCALE GENOMIC DNA]</scope>
    <source>
        <strain evidence="2">BD3526</strain>
    </source>
</reference>
<gene>
    <name evidence="1" type="ORF">AR543_14230</name>
</gene>
<accession>A0A172ZHC9</accession>
<evidence type="ECO:0008006" key="3">
    <source>
        <dbReference type="Google" id="ProtNLM"/>
    </source>
</evidence>